<protein>
    <recommendedName>
        <fullName evidence="5">Putrescine-binding periplasmic protein</fullName>
    </recommendedName>
</protein>
<dbReference type="Gene3D" id="3.40.190.10">
    <property type="entry name" value="Periplasmic binding protein-like II"/>
    <property type="match status" value="2"/>
</dbReference>
<comment type="function">
    <text evidence="5">Required for the activity of the bacterial periplasmic transport system of putrescine.</text>
</comment>
<dbReference type="Proteomes" id="UP000637267">
    <property type="component" value="Unassembled WGS sequence"/>
</dbReference>
<evidence type="ECO:0000313" key="7">
    <source>
        <dbReference type="EMBL" id="GGP23473.1"/>
    </source>
</evidence>
<dbReference type="RefSeq" id="WP_188705942.1">
    <property type="nucleotide sequence ID" value="NZ_BMLX01000006.1"/>
</dbReference>
<comment type="similarity">
    <text evidence="5">Belongs to the bacterial solute-binding protein PotD/PotF family.</text>
</comment>
<comment type="subcellular location">
    <subcellularLocation>
        <location evidence="1 5">Periplasm</location>
    </subcellularLocation>
</comment>
<feature type="chain" id="PRO_5045160061" description="Putrescine-binding periplasmic protein" evidence="6">
    <location>
        <begin position="18"/>
        <end position="352"/>
    </location>
</feature>
<dbReference type="PIRSF" id="PIRSF019574">
    <property type="entry name" value="Periplasmic_polyamine_BP"/>
    <property type="match status" value="1"/>
</dbReference>
<proteinExistence type="inferred from homology"/>
<comment type="caution">
    <text evidence="7">The sequence shown here is derived from an EMBL/GenBank/DDBJ whole genome shotgun (WGS) entry which is preliminary data.</text>
</comment>
<evidence type="ECO:0000313" key="8">
    <source>
        <dbReference type="Proteomes" id="UP000637267"/>
    </source>
</evidence>
<dbReference type="PANTHER" id="PTHR30222">
    <property type="entry name" value="SPERMIDINE/PUTRESCINE-BINDING PERIPLASMIC PROTEIN"/>
    <property type="match status" value="1"/>
</dbReference>
<name>A0ABQ2PD48_9NEIS</name>
<organism evidence="7 8">
    <name type="scientific">Silvimonas iriomotensis</name>
    <dbReference type="NCBI Taxonomy" id="449662"/>
    <lineage>
        <taxon>Bacteria</taxon>
        <taxon>Pseudomonadati</taxon>
        <taxon>Pseudomonadota</taxon>
        <taxon>Betaproteobacteria</taxon>
        <taxon>Neisseriales</taxon>
        <taxon>Chitinibacteraceae</taxon>
        <taxon>Silvimonas</taxon>
    </lineage>
</organism>
<dbReference type="Pfam" id="PF13416">
    <property type="entry name" value="SBP_bac_8"/>
    <property type="match status" value="1"/>
</dbReference>
<evidence type="ECO:0000256" key="4">
    <source>
        <dbReference type="ARBA" id="ARBA00022764"/>
    </source>
</evidence>
<dbReference type="CDD" id="cd13590">
    <property type="entry name" value="PBP2_PotD_PotF_like"/>
    <property type="match status" value="1"/>
</dbReference>
<keyword evidence="2 5" id="KW-0813">Transport</keyword>
<evidence type="ECO:0000256" key="2">
    <source>
        <dbReference type="ARBA" id="ARBA00022448"/>
    </source>
</evidence>
<dbReference type="PRINTS" id="PR00909">
    <property type="entry name" value="SPERMDNBNDNG"/>
</dbReference>
<evidence type="ECO:0000256" key="1">
    <source>
        <dbReference type="ARBA" id="ARBA00004418"/>
    </source>
</evidence>
<dbReference type="InterPro" id="IPR001188">
    <property type="entry name" value="Sperm_putr-bd"/>
</dbReference>
<gene>
    <name evidence="7" type="primary">potD</name>
    <name evidence="7" type="ORF">GCM10010970_34730</name>
</gene>
<evidence type="ECO:0000256" key="6">
    <source>
        <dbReference type="SAM" id="SignalP"/>
    </source>
</evidence>
<feature type="signal peptide" evidence="6">
    <location>
        <begin position="1"/>
        <end position="17"/>
    </location>
</feature>
<dbReference type="SUPFAM" id="SSF53850">
    <property type="entry name" value="Periplasmic binding protein-like II"/>
    <property type="match status" value="1"/>
</dbReference>
<reference evidence="8" key="1">
    <citation type="journal article" date="2019" name="Int. J. Syst. Evol. Microbiol.">
        <title>The Global Catalogue of Microorganisms (GCM) 10K type strain sequencing project: providing services to taxonomists for standard genome sequencing and annotation.</title>
        <authorList>
            <consortium name="The Broad Institute Genomics Platform"/>
            <consortium name="The Broad Institute Genome Sequencing Center for Infectious Disease"/>
            <person name="Wu L."/>
            <person name="Ma J."/>
        </authorList>
    </citation>
    <scope>NUCLEOTIDE SEQUENCE [LARGE SCALE GENOMIC DNA]</scope>
    <source>
        <strain evidence="8">CGMCC 1.8859</strain>
    </source>
</reference>
<sequence>MKKLLIALCLITGVARADNVLHVFNWNNAISDDTVKAFEAQCKCKVEATYYGSAEEMLAKLSAGAKGFDVIGPANYAITPLVKLNLLQPLDHGKLSNLKNISPTFANTKIDPGNQYSVPYDFTVTLVGYNAQKMKELGVDPTSWSAVFDPKILAKMKGKVTVLDDPREVIGAALRYNGFSANSTNPAELKKAVGTIKAAKPYWAAFNSQSYIKELTVGNIWLALGYSNDMYQARSDAQKAGRPFQIDYALQKEGNGMTADSFVMARNAPRPDLAHQFINFMLDGKNAAQTTNQIGSGTPNSAALPFVRADLKTVPAIAPNAQQAAKLEQLTDLDAKTRRAWNQAWTEIKISK</sequence>
<dbReference type="PANTHER" id="PTHR30222:SF17">
    <property type="entry name" value="SPERMIDINE_PUTRESCINE-BINDING PERIPLASMIC PROTEIN"/>
    <property type="match status" value="1"/>
</dbReference>
<keyword evidence="4 5" id="KW-0574">Periplasm</keyword>
<dbReference type="EMBL" id="BMLX01000006">
    <property type="protein sequence ID" value="GGP23473.1"/>
    <property type="molecule type" value="Genomic_DNA"/>
</dbReference>
<dbReference type="InterPro" id="IPR006059">
    <property type="entry name" value="SBP"/>
</dbReference>
<keyword evidence="3 6" id="KW-0732">Signal</keyword>
<keyword evidence="8" id="KW-1185">Reference proteome</keyword>
<evidence type="ECO:0000256" key="3">
    <source>
        <dbReference type="ARBA" id="ARBA00022729"/>
    </source>
</evidence>
<evidence type="ECO:0000256" key="5">
    <source>
        <dbReference type="PIRNR" id="PIRNR019574"/>
    </source>
</evidence>
<accession>A0ABQ2PD48</accession>